<protein>
    <submittedName>
        <fullName evidence="1">Uncharacterized protein</fullName>
    </submittedName>
</protein>
<evidence type="ECO:0000313" key="1">
    <source>
        <dbReference type="EMBL" id="GKU90920.1"/>
    </source>
</evidence>
<dbReference type="EMBL" id="BPVZ01000004">
    <property type="protein sequence ID" value="GKU90920.1"/>
    <property type="molecule type" value="Genomic_DNA"/>
</dbReference>
<evidence type="ECO:0000313" key="2">
    <source>
        <dbReference type="Proteomes" id="UP001054252"/>
    </source>
</evidence>
<comment type="caution">
    <text evidence="1">The sequence shown here is derived from an EMBL/GenBank/DDBJ whole genome shotgun (WGS) entry which is preliminary data.</text>
</comment>
<keyword evidence="2" id="KW-1185">Reference proteome</keyword>
<proteinExistence type="predicted"/>
<sequence>MAAAAALDGRKGVPPWEQLQDLVLELEPPRSYA</sequence>
<dbReference type="Proteomes" id="UP001054252">
    <property type="component" value="Unassembled WGS sequence"/>
</dbReference>
<organism evidence="1 2">
    <name type="scientific">Rubroshorea leprosula</name>
    <dbReference type="NCBI Taxonomy" id="152421"/>
    <lineage>
        <taxon>Eukaryota</taxon>
        <taxon>Viridiplantae</taxon>
        <taxon>Streptophyta</taxon>
        <taxon>Embryophyta</taxon>
        <taxon>Tracheophyta</taxon>
        <taxon>Spermatophyta</taxon>
        <taxon>Magnoliopsida</taxon>
        <taxon>eudicotyledons</taxon>
        <taxon>Gunneridae</taxon>
        <taxon>Pentapetalae</taxon>
        <taxon>rosids</taxon>
        <taxon>malvids</taxon>
        <taxon>Malvales</taxon>
        <taxon>Dipterocarpaceae</taxon>
        <taxon>Rubroshorea</taxon>
    </lineage>
</organism>
<accession>A0AAV5HW03</accession>
<reference evidence="1 2" key="1">
    <citation type="journal article" date="2021" name="Commun. Biol.">
        <title>The genome of Shorea leprosula (Dipterocarpaceae) highlights the ecological relevance of drought in aseasonal tropical rainforests.</title>
        <authorList>
            <person name="Ng K.K.S."/>
            <person name="Kobayashi M.J."/>
            <person name="Fawcett J.A."/>
            <person name="Hatakeyama M."/>
            <person name="Paape T."/>
            <person name="Ng C.H."/>
            <person name="Ang C.C."/>
            <person name="Tnah L.H."/>
            <person name="Lee C.T."/>
            <person name="Nishiyama T."/>
            <person name="Sese J."/>
            <person name="O'Brien M.J."/>
            <person name="Copetti D."/>
            <person name="Mohd Noor M.I."/>
            <person name="Ong R.C."/>
            <person name="Putra M."/>
            <person name="Sireger I.Z."/>
            <person name="Indrioko S."/>
            <person name="Kosugi Y."/>
            <person name="Izuno A."/>
            <person name="Isagi Y."/>
            <person name="Lee S.L."/>
            <person name="Shimizu K.K."/>
        </authorList>
    </citation>
    <scope>NUCLEOTIDE SEQUENCE [LARGE SCALE GENOMIC DNA]</scope>
    <source>
        <strain evidence="1">214</strain>
    </source>
</reference>
<name>A0AAV5HW03_9ROSI</name>
<gene>
    <name evidence="1" type="ORF">SLEP1_g4861</name>
</gene>
<dbReference type="AlphaFoldDB" id="A0AAV5HW03"/>